<feature type="domain" description="Histidine kinase" evidence="19">
    <location>
        <begin position="119"/>
        <end position="316"/>
    </location>
</feature>
<keyword evidence="8" id="KW-0597">Phosphoprotein</keyword>
<comment type="catalytic activity">
    <reaction evidence="1">
        <text>ATP + protein L-histidine = ADP + protein N-phospho-L-histidine.</text>
        <dbReference type="EC" id="2.7.13.3"/>
    </reaction>
</comment>
<dbReference type="InterPro" id="IPR004358">
    <property type="entry name" value="Sig_transdc_His_kin-like_C"/>
</dbReference>
<dbReference type="Pfam" id="PF07730">
    <property type="entry name" value="HisKA_3"/>
    <property type="match status" value="1"/>
</dbReference>
<dbReference type="InterPro" id="IPR003594">
    <property type="entry name" value="HATPase_dom"/>
</dbReference>
<evidence type="ECO:0000256" key="3">
    <source>
        <dbReference type="ARBA" id="ARBA00004496"/>
    </source>
</evidence>
<reference evidence="20" key="1">
    <citation type="submission" date="2022-10" db="EMBL/GenBank/DDBJ databases">
        <authorList>
            <person name="Yu W.X."/>
        </authorList>
    </citation>
    <scope>NUCLEOTIDE SEQUENCE</scope>
    <source>
        <strain evidence="20">D04</strain>
    </source>
</reference>
<gene>
    <name evidence="20" type="ORF">OM074_19915</name>
</gene>
<evidence type="ECO:0000256" key="14">
    <source>
        <dbReference type="ARBA" id="ARBA00023004"/>
    </source>
</evidence>
<dbReference type="RefSeq" id="WP_301202395.1">
    <property type="nucleotide sequence ID" value="NZ_JAPDPI010000068.1"/>
</dbReference>
<dbReference type="GO" id="GO:0051539">
    <property type="term" value="F:4 iron, 4 sulfur cluster binding"/>
    <property type="evidence" value="ECO:0007669"/>
    <property type="project" value="UniProtKB-KW"/>
</dbReference>
<evidence type="ECO:0000256" key="13">
    <source>
        <dbReference type="ARBA" id="ARBA00022840"/>
    </source>
</evidence>
<dbReference type="GO" id="GO:0046983">
    <property type="term" value="F:protein dimerization activity"/>
    <property type="evidence" value="ECO:0007669"/>
    <property type="project" value="InterPro"/>
</dbReference>
<proteinExistence type="predicted"/>
<dbReference type="GO" id="GO:0046872">
    <property type="term" value="F:metal ion binding"/>
    <property type="evidence" value="ECO:0007669"/>
    <property type="project" value="UniProtKB-KW"/>
</dbReference>
<keyword evidence="7" id="KW-0963">Cytoplasm</keyword>
<dbReference type="AlphaFoldDB" id="A0AAE3MIW9"/>
<keyword evidence="21" id="KW-1185">Reference proteome</keyword>
<keyword evidence="16" id="KW-0411">Iron-sulfur</keyword>
<comment type="function">
    <text evidence="17">Member of the two-component regulatory system NreB/NreC involved in the control of dissimilatory nitrate/nitrite reduction in response to oxygen. NreB functions as a direct oxygen sensor histidine kinase which is autophosphorylated, in the absence of oxygen, probably at the conserved histidine residue, and transfers its phosphate group probably to a conserved aspartate residue of NreC. NreB/NreC activates the expression of the nitrate (narGHJI) and nitrite (nir) reductase operons, as well as the putative nitrate transporter gene narT.</text>
</comment>
<dbReference type="Proteomes" id="UP001207408">
    <property type="component" value="Unassembled WGS sequence"/>
</dbReference>
<sequence length="316" mass="35048">MLLDLISAGILILNNQNNPMYYNKTFATIAGITGTQEPDVLAQNNMVQNIINLVITYKTQGLSSFEFFIEDTPCSPCKFRGSFAKDATIIITEQSSPTDEVESRSIQAILDGQENERRRIGREIHDGLGPLMSFIKLSLDSVLDDKKSELTDSQTEQLQNISKTIDMVSSDLRSLSHKLVPRTLDEFGLQAAFTNLASKLNESKKVEVEFYTNLSSNTRFDNEIELNIFRCGQELLSNSLKHARASHILVQIILHKNSIVLMVEDDGTGFDQSESTKENQGIGLTNVATRVKLLNGVFSLDSVINKGTVASIEIPV</sequence>
<evidence type="ECO:0000256" key="12">
    <source>
        <dbReference type="ARBA" id="ARBA00022777"/>
    </source>
</evidence>
<protein>
    <recommendedName>
        <fullName evidence="5">Oxygen sensor histidine kinase NreB</fullName>
        <ecNumber evidence="4">2.7.13.3</ecNumber>
    </recommendedName>
    <alternativeName>
        <fullName evidence="18">Nitrogen regulation protein B</fullName>
    </alternativeName>
</protein>
<dbReference type="GO" id="GO:0005524">
    <property type="term" value="F:ATP binding"/>
    <property type="evidence" value="ECO:0007669"/>
    <property type="project" value="UniProtKB-KW"/>
</dbReference>
<dbReference type="InterPro" id="IPR005467">
    <property type="entry name" value="His_kinase_dom"/>
</dbReference>
<evidence type="ECO:0000256" key="6">
    <source>
        <dbReference type="ARBA" id="ARBA00022485"/>
    </source>
</evidence>
<comment type="cofactor">
    <cofactor evidence="2">
        <name>[4Fe-4S] cluster</name>
        <dbReference type="ChEBI" id="CHEBI:49883"/>
    </cofactor>
</comment>
<accession>A0AAE3MIW9</accession>
<dbReference type="PROSITE" id="PS50109">
    <property type="entry name" value="HIS_KIN"/>
    <property type="match status" value="1"/>
</dbReference>
<evidence type="ECO:0000256" key="7">
    <source>
        <dbReference type="ARBA" id="ARBA00022490"/>
    </source>
</evidence>
<keyword evidence="6" id="KW-0004">4Fe-4S</keyword>
<keyword evidence="9" id="KW-0808">Transferase</keyword>
<keyword evidence="11" id="KW-0547">Nucleotide-binding</keyword>
<evidence type="ECO:0000259" key="19">
    <source>
        <dbReference type="PROSITE" id="PS50109"/>
    </source>
</evidence>
<dbReference type="SMART" id="SM00387">
    <property type="entry name" value="HATPase_c"/>
    <property type="match status" value="1"/>
</dbReference>
<dbReference type="Gene3D" id="1.20.5.1930">
    <property type="match status" value="1"/>
</dbReference>
<evidence type="ECO:0000256" key="4">
    <source>
        <dbReference type="ARBA" id="ARBA00012438"/>
    </source>
</evidence>
<evidence type="ECO:0000256" key="15">
    <source>
        <dbReference type="ARBA" id="ARBA00023012"/>
    </source>
</evidence>
<keyword evidence="14" id="KW-0408">Iron</keyword>
<dbReference type="EC" id="2.7.13.3" evidence="4"/>
<comment type="subcellular location">
    <subcellularLocation>
        <location evidence="3">Cytoplasm</location>
    </subcellularLocation>
</comment>
<dbReference type="GO" id="GO:0016020">
    <property type="term" value="C:membrane"/>
    <property type="evidence" value="ECO:0007669"/>
    <property type="project" value="InterPro"/>
</dbReference>
<name>A0AAE3MIW9_9BACT</name>
<keyword evidence="15" id="KW-0902">Two-component regulatory system</keyword>
<comment type="caution">
    <text evidence="20">The sequence shown here is derived from an EMBL/GenBank/DDBJ whole genome shotgun (WGS) entry which is preliminary data.</text>
</comment>
<evidence type="ECO:0000313" key="20">
    <source>
        <dbReference type="EMBL" id="MCW3807902.1"/>
    </source>
</evidence>
<dbReference type="InterPro" id="IPR036890">
    <property type="entry name" value="HATPase_C_sf"/>
</dbReference>
<evidence type="ECO:0000256" key="17">
    <source>
        <dbReference type="ARBA" id="ARBA00024827"/>
    </source>
</evidence>
<keyword evidence="10" id="KW-0479">Metal-binding</keyword>
<evidence type="ECO:0000256" key="18">
    <source>
        <dbReference type="ARBA" id="ARBA00030800"/>
    </source>
</evidence>
<evidence type="ECO:0000256" key="9">
    <source>
        <dbReference type="ARBA" id="ARBA00022679"/>
    </source>
</evidence>
<organism evidence="20 21">
    <name type="scientific">Plebeiibacterium marinum</name>
    <dbReference type="NCBI Taxonomy" id="2992111"/>
    <lineage>
        <taxon>Bacteria</taxon>
        <taxon>Pseudomonadati</taxon>
        <taxon>Bacteroidota</taxon>
        <taxon>Bacteroidia</taxon>
        <taxon>Marinilabiliales</taxon>
        <taxon>Marinilabiliaceae</taxon>
        <taxon>Plebeiibacterium</taxon>
    </lineage>
</organism>
<evidence type="ECO:0000256" key="11">
    <source>
        <dbReference type="ARBA" id="ARBA00022741"/>
    </source>
</evidence>
<evidence type="ECO:0000313" key="21">
    <source>
        <dbReference type="Proteomes" id="UP001207408"/>
    </source>
</evidence>
<dbReference type="PRINTS" id="PR00344">
    <property type="entry name" value="BCTRLSENSOR"/>
</dbReference>
<dbReference type="SUPFAM" id="SSF55874">
    <property type="entry name" value="ATPase domain of HSP90 chaperone/DNA topoisomerase II/histidine kinase"/>
    <property type="match status" value="1"/>
</dbReference>
<dbReference type="InterPro" id="IPR011712">
    <property type="entry name" value="Sig_transdc_His_kin_sub3_dim/P"/>
</dbReference>
<dbReference type="PANTHER" id="PTHR24421">
    <property type="entry name" value="NITRATE/NITRITE SENSOR PROTEIN NARX-RELATED"/>
    <property type="match status" value="1"/>
</dbReference>
<evidence type="ECO:0000256" key="1">
    <source>
        <dbReference type="ARBA" id="ARBA00000085"/>
    </source>
</evidence>
<dbReference type="CDD" id="cd16917">
    <property type="entry name" value="HATPase_UhpB-NarQ-NarX-like"/>
    <property type="match status" value="1"/>
</dbReference>
<evidence type="ECO:0000256" key="10">
    <source>
        <dbReference type="ARBA" id="ARBA00022723"/>
    </source>
</evidence>
<evidence type="ECO:0000256" key="8">
    <source>
        <dbReference type="ARBA" id="ARBA00022553"/>
    </source>
</evidence>
<keyword evidence="12 20" id="KW-0418">Kinase</keyword>
<evidence type="ECO:0000256" key="5">
    <source>
        <dbReference type="ARBA" id="ARBA00017322"/>
    </source>
</evidence>
<evidence type="ECO:0000256" key="16">
    <source>
        <dbReference type="ARBA" id="ARBA00023014"/>
    </source>
</evidence>
<dbReference type="Gene3D" id="3.30.565.10">
    <property type="entry name" value="Histidine kinase-like ATPase, C-terminal domain"/>
    <property type="match status" value="1"/>
</dbReference>
<dbReference type="InterPro" id="IPR050482">
    <property type="entry name" value="Sensor_HK_TwoCompSys"/>
</dbReference>
<dbReference type="GO" id="GO:0000155">
    <property type="term" value="F:phosphorelay sensor kinase activity"/>
    <property type="evidence" value="ECO:0007669"/>
    <property type="project" value="InterPro"/>
</dbReference>
<dbReference type="GO" id="GO:0005737">
    <property type="term" value="C:cytoplasm"/>
    <property type="evidence" value="ECO:0007669"/>
    <property type="project" value="UniProtKB-SubCell"/>
</dbReference>
<dbReference type="PANTHER" id="PTHR24421:SF10">
    <property type="entry name" value="NITRATE_NITRITE SENSOR PROTEIN NARQ"/>
    <property type="match status" value="1"/>
</dbReference>
<keyword evidence="13" id="KW-0067">ATP-binding</keyword>
<dbReference type="Pfam" id="PF02518">
    <property type="entry name" value="HATPase_c"/>
    <property type="match status" value="1"/>
</dbReference>
<dbReference type="EMBL" id="JAPDPI010000068">
    <property type="protein sequence ID" value="MCW3807902.1"/>
    <property type="molecule type" value="Genomic_DNA"/>
</dbReference>
<evidence type="ECO:0000256" key="2">
    <source>
        <dbReference type="ARBA" id="ARBA00001966"/>
    </source>
</evidence>